<accession>A0A6S7ERZ1</accession>
<evidence type="ECO:0000313" key="2">
    <source>
        <dbReference type="EMBL" id="CAB3725802.1"/>
    </source>
</evidence>
<protein>
    <submittedName>
        <fullName evidence="3">Uncharacterized protein</fullName>
    </submittedName>
</protein>
<gene>
    <name evidence="3" type="ORF">LMG1861_05311</name>
    <name evidence="2" type="ORF">LMG1873_04346</name>
</gene>
<dbReference type="RefSeq" id="WP_156329870.1">
    <property type="nucleotide sequence ID" value="NZ_CADIJS010000004.1"/>
</dbReference>
<evidence type="ECO:0000313" key="4">
    <source>
        <dbReference type="Proteomes" id="UP000494105"/>
    </source>
</evidence>
<evidence type="ECO:0000256" key="1">
    <source>
        <dbReference type="SAM" id="MobiDB-lite"/>
    </source>
</evidence>
<organism evidence="3 4">
    <name type="scientific">Achromobacter piechaudii</name>
    <dbReference type="NCBI Taxonomy" id="72556"/>
    <lineage>
        <taxon>Bacteria</taxon>
        <taxon>Pseudomonadati</taxon>
        <taxon>Pseudomonadota</taxon>
        <taxon>Betaproteobacteria</taxon>
        <taxon>Burkholderiales</taxon>
        <taxon>Alcaligenaceae</taxon>
        <taxon>Achromobacter</taxon>
    </lineage>
</organism>
<proteinExistence type="predicted"/>
<evidence type="ECO:0000313" key="5">
    <source>
        <dbReference type="Proteomes" id="UP000494116"/>
    </source>
</evidence>
<sequence length="51" mass="5898">MSDTQKKKTPEKPDEAQDSSRPEKPPGKPQDRDTPEAPRRMRWPADFPAKH</sequence>
<dbReference type="Proteomes" id="UP000494105">
    <property type="component" value="Unassembled WGS sequence"/>
</dbReference>
<dbReference type="EMBL" id="CADILD010000004">
    <property type="protein sequence ID" value="CAB3919696.1"/>
    <property type="molecule type" value="Genomic_DNA"/>
</dbReference>
<dbReference type="EMBL" id="CADIJS010000004">
    <property type="protein sequence ID" value="CAB3725802.1"/>
    <property type="molecule type" value="Genomic_DNA"/>
</dbReference>
<keyword evidence="5" id="KW-1185">Reference proteome</keyword>
<reference evidence="4 5" key="1">
    <citation type="submission" date="2020-04" db="EMBL/GenBank/DDBJ databases">
        <authorList>
            <person name="De Canck E."/>
        </authorList>
    </citation>
    <scope>NUCLEOTIDE SEQUENCE [LARGE SCALE GENOMIC DNA]</scope>
    <source>
        <strain evidence="3 4">LMG 1861</strain>
        <strain evidence="2 5">LMG 1873</strain>
    </source>
</reference>
<name>A0A6S7ERZ1_9BURK</name>
<feature type="compositionally biased region" description="Basic and acidic residues" evidence="1">
    <location>
        <begin position="1"/>
        <end position="39"/>
    </location>
</feature>
<dbReference type="Proteomes" id="UP000494116">
    <property type="component" value="Unassembled WGS sequence"/>
</dbReference>
<feature type="region of interest" description="Disordered" evidence="1">
    <location>
        <begin position="1"/>
        <end position="51"/>
    </location>
</feature>
<dbReference type="AlphaFoldDB" id="A0A6S7ERZ1"/>
<evidence type="ECO:0000313" key="3">
    <source>
        <dbReference type="EMBL" id="CAB3919696.1"/>
    </source>
</evidence>